<proteinExistence type="predicted"/>
<gene>
    <name evidence="4" type="ORF">MM415A01256_0009</name>
    <name evidence="3" type="ORF">MM415B01867_0015</name>
    <name evidence="2" type="ORF">TM448A00611_0026</name>
</gene>
<evidence type="ECO:0000313" key="2">
    <source>
        <dbReference type="EMBL" id="QJA47157.1"/>
    </source>
</evidence>
<sequence>METSKKDDKPRTTSINQLLLDGEIRNLVRQETNREIDKALVQIKTKILEAQEVIQAELYKLTAMIDKRRVQAVKETISLRVGDSSGNGAPVASGQAQRDNDEIKINWEDIVDDNDK</sequence>
<dbReference type="EMBL" id="MT142293">
    <property type="protein sequence ID" value="QJA77627.1"/>
    <property type="molecule type" value="Genomic_DNA"/>
</dbReference>
<accession>A0A6H1ZIL4</accession>
<evidence type="ECO:0000313" key="4">
    <source>
        <dbReference type="EMBL" id="QJA77627.1"/>
    </source>
</evidence>
<organism evidence="2">
    <name type="scientific">viral metagenome</name>
    <dbReference type="NCBI Taxonomy" id="1070528"/>
    <lineage>
        <taxon>unclassified sequences</taxon>
        <taxon>metagenomes</taxon>
        <taxon>organismal metagenomes</taxon>
    </lineage>
</organism>
<name>A0A6H1ZIL4_9ZZZZ</name>
<protein>
    <submittedName>
        <fullName evidence="2">Uncharacterized protein</fullName>
    </submittedName>
</protein>
<feature type="compositionally biased region" description="Basic and acidic residues" evidence="1">
    <location>
        <begin position="98"/>
        <end position="107"/>
    </location>
</feature>
<dbReference type="EMBL" id="MT144033">
    <property type="protein sequence ID" value="QJA47157.1"/>
    <property type="molecule type" value="Genomic_DNA"/>
</dbReference>
<feature type="region of interest" description="Disordered" evidence="1">
    <location>
        <begin position="82"/>
        <end position="116"/>
    </location>
</feature>
<evidence type="ECO:0000313" key="3">
    <source>
        <dbReference type="EMBL" id="QJA56369.1"/>
    </source>
</evidence>
<dbReference type="EMBL" id="MT141214">
    <property type="protein sequence ID" value="QJA56369.1"/>
    <property type="molecule type" value="Genomic_DNA"/>
</dbReference>
<reference evidence="2" key="1">
    <citation type="submission" date="2020-03" db="EMBL/GenBank/DDBJ databases">
        <title>The deep terrestrial virosphere.</title>
        <authorList>
            <person name="Holmfeldt K."/>
            <person name="Nilsson E."/>
            <person name="Simone D."/>
            <person name="Lopez-Fernandez M."/>
            <person name="Wu X."/>
            <person name="de Brujin I."/>
            <person name="Lundin D."/>
            <person name="Andersson A."/>
            <person name="Bertilsson S."/>
            <person name="Dopson M."/>
        </authorList>
    </citation>
    <scope>NUCLEOTIDE SEQUENCE</scope>
    <source>
        <strain evidence="4">MM415A01256</strain>
        <strain evidence="3">MM415B01867</strain>
        <strain evidence="2">TM448A00611</strain>
    </source>
</reference>
<dbReference type="AlphaFoldDB" id="A0A6H1ZIL4"/>
<evidence type="ECO:0000256" key="1">
    <source>
        <dbReference type="SAM" id="MobiDB-lite"/>
    </source>
</evidence>